<dbReference type="SUPFAM" id="SSF57701">
    <property type="entry name" value="Zn2/Cys6 DNA-binding domain"/>
    <property type="match status" value="1"/>
</dbReference>
<feature type="compositionally biased region" description="Gly residues" evidence="5">
    <location>
        <begin position="38"/>
        <end position="51"/>
    </location>
</feature>
<dbReference type="GO" id="GO:0003677">
    <property type="term" value="F:DNA binding"/>
    <property type="evidence" value="ECO:0007669"/>
    <property type="project" value="UniProtKB-KW"/>
</dbReference>
<keyword evidence="2" id="KW-0238">DNA-binding</keyword>
<dbReference type="OrthoDB" id="39175at2759"/>
<dbReference type="CDD" id="cd00067">
    <property type="entry name" value="GAL4"/>
    <property type="match status" value="1"/>
</dbReference>
<dbReference type="Proteomes" id="UP000027195">
    <property type="component" value="Unassembled WGS sequence"/>
</dbReference>
<evidence type="ECO:0000313" key="8">
    <source>
        <dbReference type="Proteomes" id="UP000027195"/>
    </source>
</evidence>
<organism evidence="7 8">
    <name type="scientific">Botryobasidium botryosum (strain FD-172 SS1)</name>
    <dbReference type="NCBI Taxonomy" id="930990"/>
    <lineage>
        <taxon>Eukaryota</taxon>
        <taxon>Fungi</taxon>
        <taxon>Dikarya</taxon>
        <taxon>Basidiomycota</taxon>
        <taxon>Agaricomycotina</taxon>
        <taxon>Agaricomycetes</taxon>
        <taxon>Cantharellales</taxon>
        <taxon>Botryobasidiaceae</taxon>
        <taxon>Botryobasidium</taxon>
    </lineage>
</organism>
<gene>
    <name evidence="7" type="ORF">BOTBODRAFT_114912</name>
</gene>
<dbReference type="GO" id="GO:0000981">
    <property type="term" value="F:DNA-binding transcription factor activity, RNA polymerase II-specific"/>
    <property type="evidence" value="ECO:0007669"/>
    <property type="project" value="InterPro"/>
</dbReference>
<keyword evidence="4" id="KW-0539">Nucleus</keyword>
<name>A0A067M8M6_BOTB1</name>
<dbReference type="PROSITE" id="PS50048">
    <property type="entry name" value="ZN2_CY6_FUNGAL_2"/>
    <property type="match status" value="1"/>
</dbReference>
<evidence type="ECO:0000256" key="1">
    <source>
        <dbReference type="ARBA" id="ARBA00023015"/>
    </source>
</evidence>
<dbReference type="AlphaFoldDB" id="A0A067M8M6"/>
<evidence type="ECO:0000256" key="3">
    <source>
        <dbReference type="ARBA" id="ARBA00023163"/>
    </source>
</evidence>
<proteinExistence type="predicted"/>
<evidence type="ECO:0000313" key="7">
    <source>
        <dbReference type="EMBL" id="KDQ11060.1"/>
    </source>
</evidence>
<sequence length="118" mass="12490">MFRGISNIPSGTQSSTSVASEGYSSAGAAEKGDEGDNGSVGGHSGGQGGSNQGEDTQMGDTEGNDGEKEKKQVPPKKTTMACHFCRKRKLKCDGLRPSCNGCIRRSLMCTYDPVIRRR</sequence>
<dbReference type="InterPro" id="IPR050675">
    <property type="entry name" value="OAF3"/>
</dbReference>
<dbReference type="PROSITE" id="PS00463">
    <property type="entry name" value="ZN2_CY6_FUNGAL_1"/>
    <property type="match status" value="1"/>
</dbReference>
<keyword evidence="1" id="KW-0805">Transcription regulation</keyword>
<dbReference type="SMART" id="SM00066">
    <property type="entry name" value="GAL4"/>
    <property type="match status" value="1"/>
</dbReference>
<dbReference type="HOGENOM" id="CLU_2078548_0_0_1"/>
<keyword evidence="3" id="KW-0804">Transcription</keyword>
<dbReference type="EMBL" id="KL198061">
    <property type="protein sequence ID" value="KDQ11060.1"/>
    <property type="molecule type" value="Genomic_DNA"/>
</dbReference>
<dbReference type="STRING" id="930990.A0A067M8M6"/>
<dbReference type="Gene3D" id="4.10.240.10">
    <property type="entry name" value="Zn(2)-C6 fungal-type DNA-binding domain"/>
    <property type="match status" value="1"/>
</dbReference>
<reference evidence="8" key="1">
    <citation type="journal article" date="2014" name="Proc. Natl. Acad. Sci. U.S.A.">
        <title>Extensive sampling of basidiomycete genomes demonstrates inadequacy of the white-rot/brown-rot paradigm for wood decay fungi.</title>
        <authorList>
            <person name="Riley R."/>
            <person name="Salamov A.A."/>
            <person name="Brown D.W."/>
            <person name="Nagy L.G."/>
            <person name="Floudas D."/>
            <person name="Held B.W."/>
            <person name="Levasseur A."/>
            <person name="Lombard V."/>
            <person name="Morin E."/>
            <person name="Otillar R."/>
            <person name="Lindquist E.A."/>
            <person name="Sun H."/>
            <person name="LaButti K.M."/>
            <person name="Schmutz J."/>
            <person name="Jabbour D."/>
            <person name="Luo H."/>
            <person name="Baker S.E."/>
            <person name="Pisabarro A.G."/>
            <person name="Walton J.D."/>
            <person name="Blanchette R.A."/>
            <person name="Henrissat B."/>
            <person name="Martin F."/>
            <person name="Cullen D."/>
            <person name="Hibbett D.S."/>
            <person name="Grigoriev I.V."/>
        </authorList>
    </citation>
    <scope>NUCLEOTIDE SEQUENCE [LARGE SCALE GENOMIC DNA]</scope>
    <source>
        <strain evidence="8">FD-172 SS1</strain>
    </source>
</reference>
<feature type="domain" description="Zn(2)-C6 fungal-type" evidence="6">
    <location>
        <begin position="81"/>
        <end position="111"/>
    </location>
</feature>
<dbReference type="InParanoid" id="A0A067M8M6"/>
<dbReference type="Pfam" id="PF00172">
    <property type="entry name" value="Zn_clus"/>
    <property type="match status" value="1"/>
</dbReference>
<dbReference type="GO" id="GO:0008270">
    <property type="term" value="F:zinc ion binding"/>
    <property type="evidence" value="ECO:0007669"/>
    <property type="project" value="InterPro"/>
</dbReference>
<keyword evidence="8" id="KW-1185">Reference proteome</keyword>
<feature type="non-terminal residue" evidence="7">
    <location>
        <position position="118"/>
    </location>
</feature>
<evidence type="ECO:0000259" key="6">
    <source>
        <dbReference type="PROSITE" id="PS50048"/>
    </source>
</evidence>
<dbReference type="InterPro" id="IPR001138">
    <property type="entry name" value="Zn2Cys6_DnaBD"/>
</dbReference>
<protein>
    <recommendedName>
        <fullName evidence="6">Zn(2)-C6 fungal-type domain-containing protein</fullName>
    </recommendedName>
</protein>
<feature type="compositionally biased region" description="Polar residues" evidence="5">
    <location>
        <begin position="7"/>
        <end position="16"/>
    </location>
</feature>
<dbReference type="InterPro" id="IPR036864">
    <property type="entry name" value="Zn2-C6_fun-type_DNA-bd_sf"/>
</dbReference>
<dbReference type="PANTHER" id="PTHR31069:SF32">
    <property type="entry name" value="ARGININE METABOLISM REGULATION PROTEIN II"/>
    <property type="match status" value="1"/>
</dbReference>
<evidence type="ECO:0000256" key="2">
    <source>
        <dbReference type="ARBA" id="ARBA00023125"/>
    </source>
</evidence>
<accession>A0A067M8M6</accession>
<feature type="compositionally biased region" description="Low complexity" evidence="5">
    <location>
        <begin position="17"/>
        <end position="29"/>
    </location>
</feature>
<evidence type="ECO:0000256" key="4">
    <source>
        <dbReference type="ARBA" id="ARBA00023242"/>
    </source>
</evidence>
<dbReference type="PANTHER" id="PTHR31069">
    <property type="entry name" value="OLEATE-ACTIVATED TRANSCRIPTION FACTOR 1-RELATED"/>
    <property type="match status" value="1"/>
</dbReference>
<evidence type="ECO:0000256" key="5">
    <source>
        <dbReference type="SAM" id="MobiDB-lite"/>
    </source>
</evidence>
<feature type="region of interest" description="Disordered" evidence="5">
    <location>
        <begin position="1"/>
        <end position="78"/>
    </location>
</feature>